<dbReference type="InterPro" id="IPR004360">
    <property type="entry name" value="Glyas_Fos-R_dOase_dom"/>
</dbReference>
<gene>
    <name evidence="2" type="ORF">F9K24_17860</name>
</gene>
<dbReference type="PANTHER" id="PTHR33993">
    <property type="entry name" value="GLYOXALASE-RELATED"/>
    <property type="match status" value="1"/>
</dbReference>
<evidence type="ECO:0000313" key="3">
    <source>
        <dbReference type="Proteomes" id="UP000460298"/>
    </source>
</evidence>
<accession>A0A833GYE3</accession>
<sequence>MIVLESLDHISLGSSDLKKSIEFYVDVLDFEVAEETDRFAILQLDHFSLRLNHIDGYVCQQDNPSAFSLSFIVDVDDFTNAISELEEKKIQIVVGPVVIEGGESMIIRDPDGNWIELFYKE</sequence>
<dbReference type="InterPro" id="IPR037523">
    <property type="entry name" value="VOC_core"/>
</dbReference>
<dbReference type="Pfam" id="PF00903">
    <property type="entry name" value="Glyoxalase"/>
    <property type="match status" value="1"/>
</dbReference>
<organism evidence="2 3">
    <name type="scientific">Leptonema illini</name>
    <dbReference type="NCBI Taxonomy" id="183"/>
    <lineage>
        <taxon>Bacteria</taxon>
        <taxon>Pseudomonadati</taxon>
        <taxon>Spirochaetota</taxon>
        <taxon>Spirochaetia</taxon>
        <taxon>Leptospirales</taxon>
        <taxon>Leptospiraceae</taxon>
        <taxon>Leptonema</taxon>
    </lineage>
</organism>
<proteinExistence type="predicted"/>
<comment type="caution">
    <text evidence="2">The sequence shown here is derived from an EMBL/GenBank/DDBJ whole genome shotgun (WGS) entry which is preliminary data.</text>
</comment>
<dbReference type="Gene3D" id="3.10.180.10">
    <property type="entry name" value="2,3-Dihydroxybiphenyl 1,2-Dioxygenase, domain 1"/>
    <property type="match status" value="1"/>
</dbReference>
<dbReference type="EMBL" id="WBUI01000023">
    <property type="protein sequence ID" value="KAB2930056.1"/>
    <property type="molecule type" value="Genomic_DNA"/>
</dbReference>
<feature type="domain" description="VOC" evidence="1">
    <location>
        <begin position="6"/>
        <end position="120"/>
    </location>
</feature>
<evidence type="ECO:0000259" key="1">
    <source>
        <dbReference type="PROSITE" id="PS51819"/>
    </source>
</evidence>
<dbReference type="SUPFAM" id="SSF54593">
    <property type="entry name" value="Glyoxalase/Bleomycin resistance protein/Dihydroxybiphenyl dioxygenase"/>
    <property type="match status" value="1"/>
</dbReference>
<dbReference type="Proteomes" id="UP000460298">
    <property type="component" value="Unassembled WGS sequence"/>
</dbReference>
<dbReference type="InterPro" id="IPR052164">
    <property type="entry name" value="Anthracycline_SecMetBiosynth"/>
</dbReference>
<dbReference type="AlphaFoldDB" id="A0A833GYE3"/>
<dbReference type="PROSITE" id="PS51819">
    <property type="entry name" value="VOC"/>
    <property type="match status" value="1"/>
</dbReference>
<name>A0A833GYE3_9LEPT</name>
<protein>
    <submittedName>
        <fullName evidence="2">VOC family protein</fullName>
    </submittedName>
</protein>
<dbReference type="CDD" id="cd06587">
    <property type="entry name" value="VOC"/>
    <property type="match status" value="1"/>
</dbReference>
<reference evidence="2 3" key="1">
    <citation type="submission" date="2019-10" db="EMBL/GenBank/DDBJ databases">
        <title>Extracellular Electron Transfer in a Candidatus Methanoperedens spp. Enrichment Culture.</title>
        <authorList>
            <person name="Berger S."/>
            <person name="Rangel Shaw D."/>
            <person name="Berben T."/>
            <person name="In 'T Zandt M."/>
            <person name="Frank J."/>
            <person name="Reimann J."/>
            <person name="Jetten M.S.M."/>
            <person name="Welte C.U."/>
        </authorList>
    </citation>
    <scope>NUCLEOTIDE SEQUENCE [LARGE SCALE GENOMIC DNA]</scope>
    <source>
        <strain evidence="2">SB12</strain>
    </source>
</reference>
<dbReference type="InterPro" id="IPR029068">
    <property type="entry name" value="Glyas_Bleomycin-R_OHBP_Dase"/>
</dbReference>
<evidence type="ECO:0000313" key="2">
    <source>
        <dbReference type="EMBL" id="KAB2930056.1"/>
    </source>
</evidence>